<evidence type="ECO:0000259" key="2">
    <source>
        <dbReference type="Pfam" id="PF04218"/>
    </source>
</evidence>
<feature type="domain" description="HTH psq-type" evidence="2">
    <location>
        <begin position="2"/>
        <end position="42"/>
    </location>
</feature>
<reference evidence="3 4" key="1">
    <citation type="submission" date="2017-12" db="EMBL/GenBank/DDBJ databases">
        <title>Hemimetabolous genomes reveal molecular basis of termite eusociality.</title>
        <authorList>
            <person name="Harrison M.C."/>
            <person name="Jongepier E."/>
            <person name="Robertson H.M."/>
            <person name="Arning N."/>
            <person name="Bitard-Feildel T."/>
            <person name="Chao H."/>
            <person name="Childers C.P."/>
            <person name="Dinh H."/>
            <person name="Doddapaneni H."/>
            <person name="Dugan S."/>
            <person name="Gowin J."/>
            <person name="Greiner C."/>
            <person name="Han Y."/>
            <person name="Hu H."/>
            <person name="Hughes D.S.T."/>
            <person name="Huylmans A.-K."/>
            <person name="Kemena C."/>
            <person name="Kremer L.P.M."/>
            <person name="Lee S.L."/>
            <person name="Lopez-Ezquerra A."/>
            <person name="Mallet L."/>
            <person name="Monroy-Kuhn J.M."/>
            <person name="Moser A."/>
            <person name="Murali S.C."/>
            <person name="Muzny D.M."/>
            <person name="Otani S."/>
            <person name="Piulachs M.-D."/>
            <person name="Poelchau M."/>
            <person name="Qu J."/>
            <person name="Schaub F."/>
            <person name="Wada-Katsumata A."/>
            <person name="Worley K.C."/>
            <person name="Xie Q."/>
            <person name="Ylla G."/>
            <person name="Poulsen M."/>
            <person name="Gibbs R.A."/>
            <person name="Schal C."/>
            <person name="Richards S."/>
            <person name="Belles X."/>
            <person name="Korb J."/>
            <person name="Bornberg-Bauer E."/>
        </authorList>
    </citation>
    <scope>NUCLEOTIDE SEQUENCE [LARGE SCALE GENOMIC DNA]</scope>
    <source>
        <tissue evidence="3">Whole body</tissue>
    </source>
</reference>
<protein>
    <recommendedName>
        <fullName evidence="2">HTH psq-type domain-containing protein</fullName>
    </recommendedName>
</protein>
<comment type="caution">
    <text evidence="3">The sequence shown here is derived from an EMBL/GenBank/DDBJ whole genome shotgun (WGS) entry which is preliminary data.</text>
</comment>
<organism evidence="3 4">
    <name type="scientific">Cryptotermes secundus</name>
    <dbReference type="NCBI Taxonomy" id="105785"/>
    <lineage>
        <taxon>Eukaryota</taxon>
        <taxon>Metazoa</taxon>
        <taxon>Ecdysozoa</taxon>
        <taxon>Arthropoda</taxon>
        <taxon>Hexapoda</taxon>
        <taxon>Insecta</taxon>
        <taxon>Pterygota</taxon>
        <taxon>Neoptera</taxon>
        <taxon>Polyneoptera</taxon>
        <taxon>Dictyoptera</taxon>
        <taxon>Blattodea</taxon>
        <taxon>Blattoidea</taxon>
        <taxon>Termitoidae</taxon>
        <taxon>Kalotermitidae</taxon>
        <taxon>Cryptotermitinae</taxon>
        <taxon>Cryptotermes</taxon>
    </lineage>
</organism>
<evidence type="ECO:0000313" key="3">
    <source>
        <dbReference type="EMBL" id="PNF13681.1"/>
    </source>
</evidence>
<dbReference type="Proteomes" id="UP000235965">
    <property type="component" value="Unassembled WGS sequence"/>
</dbReference>
<gene>
    <name evidence="3" type="ORF">B7P43_G16673</name>
</gene>
<accession>A0A2J7PBH8</accession>
<evidence type="ECO:0000313" key="4">
    <source>
        <dbReference type="Proteomes" id="UP000235965"/>
    </source>
</evidence>
<dbReference type="AlphaFoldDB" id="A0A2J7PBH8"/>
<dbReference type="InterPro" id="IPR007889">
    <property type="entry name" value="HTH_Psq"/>
</dbReference>
<proteinExistence type="predicted"/>
<dbReference type="Gene3D" id="1.10.10.60">
    <property type="entry name" value="Homeodomain-like"/>
    <property type="match status" value="1"/>
</dbReference>
<sequence>MKRKIIEKRERGVSVADLARTYNRSTSTICTILKNKDKIKEMDVSKGVTRISIQRLRMLDDVERLLLIWINEK</sequence>
<dbReference type="Pfam" id="PF04218">
    <property type="entry name" value="CENP-B_N"/>
    <property type="match status" value="1"/>
</dbReference>
<comment type="subcellular location">
    <subcellularLocation>
        <location evidence="1">Nucleus</location>
    </subcellularLocation>
</comment>
<name>A0A2J7PBH8_9NEOP</name>
<dbReference type="SUPFAM" id="SSF46689">
    <property type="entry name" value="Homeodomain-like"/>
    <property type="match status" value="1"/>
</dbReference>
<keyword evidence="4" id="KW-1185">Reference proteome</keyword>
<evidence type="ECO:0000256" key="1">
    <source>
        <dbReference type="ARBA" id="ARBA00004123"/>
    </source>
</evidence>
<dbReference type="EMBL" id="NEVH01027091">
    <property type="protein sequence ID" value="PNF13681.1"/>
    <property type="molecule type" value="Genomic_DNA"/>
</dbReference>
<dbReference type="InParanoid" id="A0A2J7PBH8"/>
<dbReference type="InterPro" id="IPR009057">
    <property type="entry name" value="Homeodomain-like_sf"/>
</dbReference>
<dbReference type="GO" id="GO:0003677">
    <property type="term" value="F:DNA binding"/>
    <property type="evidence" value="ECO:0007669"/>
    <property type="project" value="InterPro"/>
</dbReference>
<dbReference type="GO" id="GO:0005634">
    <property type="term" value="C:nucleus"/>
    <property type="evidence" value="ECO:0007669"/>
    <property type="project" value="UniProtKB-SubCell"/>
</dbReference>